<evidence type="ECO:0000313" key="2">
    <source>
        <dbReference type="EMBL" id="SFQ45126.1"/>
    </source>
</evidence>
<evidence type="ECO:0000313" key="3">
    <source>
        <dbReference type="Proteomes" id="UP000182762"/>
    </source>
</evidence>
<organism evidence="2 3">
    <name type="scientific">Priestia endophytica DSM 13796</name>
    <dbReference type="NCBI Taxonomy" id="1121089"/>
    <lineage>
        <taxon>Bacteria</taxon>
        <taxon>Bacillati</taxon>
        <taxon>Bacillota</taxon>
        <taxon>Bacilli</taxon>
        <taxon>Bacillales</taxon>
        <taxon>Bacillaceae</taxon>
        <taxon>Priestia</taxon>
    </lineage>
</organism>
<protein>
    <submittedName>
        <fullName evidence="2">IDEAL domain-containing protein</fullName>
    </submittedName>
</protein>
<reference evidence="2 3" key="1">
    <citation type="submission" date="2016-10" db="EMBL/GenBank/DDBJ databases">
        <authorList>
            <person name="Varghese N."/>
            <person name="Submissions S."/>
        </authorList>
    </citation>
    <scope>NUCLEOTIDE SEQUENCE [LARGE SCALE GENOMIC DNA]</scope>
    <source>
        <strain evidence="2 3">DSM 13796</strain>
    </source>
</reference>
<feature type="domain" description="IDEAL" evidence="1">
    <location>
        <begin position="25"/>
        <end position="61"/>
    </location>
</feature>
<name>A0A1I5YLQ1_9BACI</name>
<dbReference type="Proteomes" id="UP000182762">
    <property type="component" value="Unassembled WGS sequence"/>
</dbReference>
<proteinExistence type="predicted"/>
<dbReference type="Gene3D" id="4.10.810.10">
    <property type="entry name" value="Virus Scaffolding Protein, Chain A"/>
    <property type="match status" value="1"/>
</dbReference>
<dbReference type="Pfam" id="PF08858">
    <property type="entry name" value="IDEAL"/>
    <property type="match status" value="1"/>
</dbReference>
<keyword evidence="3" id="KW-1185">Reference proteome</keyword>
<dbReference type="EMBL" id="FOXX01000003">
    <property type="protein sequence ID" value="SFQ45126.1"/>
    <property type="molecule type" value="Genomic_DNA"/>
</dbReference>
<sequence length="65" mass="7719">MENNVSNEMNQVEINIEDEVVAELFLNQVVKDFKKGKILEEIDQSLKNKDKETFLRLTEELQLFF</sequence>
<dbReference type="InterPro" id="IPR014957">
    <property type="entry name" value="IDEAL_dom"/>
</dbReference>
<dbReference type="RefSeq" id="WP_061802831.1">
    <property type="nucleotide sequence ID" value="NZ_FOXX01000003.1"/>
</dbReference>
<dbReference type="InterPro" id="IPR027393">
    <property type="entry name" value="Virus_scaffolding_prot_C"/>
</dbReference>
<dbReference type="SMART" id="SM00914">
    <property type="entry name" value="IDEAL"/>
    <property type="match status" value="1"/>
</dbReference>
<evidence type="ECO:0000259" key="1">
    <source>
        <dbReference type="SMART" id="SM00914"/>
    </source>
</evidence>
<dbReference type="GeneID" id="93710122"/>
<gene>
    <name evidence="2" type="ORF">SAMN02745910_01404</name>
</gene>
<comment type="caution">
    <text evidence="2">The sequence shown here is derived from an EMBL/GenBank/DDBJ whole genome shotgun (WGS) entry which is preliminary data.</text>
</comment>
<accession>A0A1I5YLQ1</accession>